<dbReference type="PANTHER" id="PTHR43297">
    <property type="entry name" value="OLIGOPEPTIDE TRANSPORT ATP-BINDING PROTEIN APPD"/>
    <property type="match status" value="1"/>
</dbReference>
<keyword evidence="3" id="KW-0813">Transport</keyword>
<dbReference type="SMART" id="SM00382">
    <property type="entry name" value="AAA"/>
    <property type="match status" value="1"/>
</dbReference>
<sequence length="266" mass="29423">MTEEQQNAAVMISLSHLRIYDENDSPLVFDTSLSLHQGERLGIVGESGSGKSLTLRAIAGILPKGLHCGGQLSFPSPSGNSRLAMIFQEPATSLNPTMRMGDFVARTWRVHHPDDSKSESWEKASVLLRRVGVDHTEERMMSWPFELSGGLRQRFMIAAALATEPDVLLCDEPTTALDVRVQAQIIELLSTIVRDEGLSLIFVSHDLAVISQICDSLIVMRQGHVLETGRTVSVIRHPKTAYTRELLDADLDYRLSNMVDSTERGV</sequence>
<gene>
    <name evidence="9" type="ORF">HF843_07215</name>
</gene>
<dbReference type="GO" id="GO:0005524">
    <property type="term" value="F:ATP binding"/>
    <property type="evidence" value="ECO:0007669"/>
    <property type="project" value="UniProtKB-KW"/>
</dbReference>
<dbReference type="Gene3D" id="3.40.50.300">
    <property type="entry name" value="P-loop containing nucleotide triphosphate hydrolases"/>
    <property type="match status" value="1"/>
</dbReference>
<dbReference type="InterPro" id="IPR050388">
    <property type="entry name" value="ABC_Ni/Peptide_Import"/>
</dbReference>
<dbReference type="PANTHER" id="PTHR43297:SF7">
    <property type="entry name" value="D,D-DIPEPTIDE TRANSPORT ATP-BINDING PROTEIN DDPD-RELATED"/>
    <property type="match status" value="1"/>
</dbReference>
<keyword evidence="7" id="KW-0472">Membrane</keyword>
<dbReference type="GO" id="GO:0016887">
    <property type="term" value="F:ATP hydrolysis activity"/>
    <property type="evidence" value="ECO:0007669"/>
    <property type="project" value="InterPro"/>
</dbReference>
<dbReference type="Proteomes" id="UP000583419">
    <property type="component" value="Unassembled WGS sequence"/>
</dbReference>
<accession>A0A848D6B5</accession>
<evidence type="ECO:0000256" key="4">
    <source>
        <dbReference type="ARBA" id="ARBA00022475"/>
    </source>
</evidence>
<comment type="subcellular location">
    <subcellularLocation>
        <location evidence="1">Cell membrane</location>
        <topology evidence="1">Peripheral membrane protein</topology>
    </subcellularLocation>
</comment>
<comment type="similarity">
    <text evidence="2">Belongs to the ABC transporter superfamily.</text>
</comment>
<dbReference type="InterPro" id="IPR003439">
    <property type="entry name" value="ABC_transporter-like_ATP-bd"/>
</dbReference>
<evidence type="ECO:0000259" key="8">
    <source>
        <dbReference type="PROSITE" id="PS50893"/>
    </source>
</evidence>
<evidence type="ECO:0000256" key="6">
    <source>
        <dbReference type="ARBA" id="ARBA00022840"/>
    </source>
</evidence>
<dbReference type="InterPro" id="IPR027417">
    <property type="entry name" value="P-loop_NTPase"/>
</dbReference>
<keyword evidence="4" id="KW-1003">Cell membrane</keyword>
<proteinExistence type="inferred from homology"/>
<keyword evidence="6 9" id="KW-0067">ATP-binding</keyword>
<dbReference type="Pfam" id="PF00005">
    <property type="entry name" value="ABC_tran"/>
    <property type="match status" value="1"/>
</dbReference>
<comment type="caution">
    <text evidence="9">The sequence shown here is derived from an EMBL/GenBank/DDBJ whole genome shotgun (WGS) entry which is preliminary data.</text>
</comment>
<dbReference type="GO" id="GO:0005886">
    <property type="term" value="C:plasma membrane"/>
    <property type="evidence" value="ECO:0007669"/>
    <property type="project" value="UniProtKB-SubCell"/>
</dbReference>
<evidence type="ECO:0000256" key="7">
    <source>
        <dbReference type="ARBA" id="ARBA00023136"/>
    </source>
</evidence>
<dbReference type="CDD" id="cd03257">
    <property type="entry name" value="ABC_NikE_OppD_transporters"/>
    <property type="match status" value="1"/>
</dbReference>
<dbReference type="SUPFAM" id="SSF52540">
    <property type="entry name" value="P-loop containing nucleoside triphosphate hydrolases"/>
    <property type="match status" value="1"/>
</dbReference>
<feature type="domain" description="ABC transporter" evidence="8">
    <location>
        <begin position="12"/>
        <end position="247"/>
    </location>
</feature>
<evidence type="ECO:0000256" key="2">
    <source>
        <dbReference type="ARBA" id="ARBA00005417"/>
    </source>
</evidence>
<dbReference type="RefSeq" id="WP_168973916.1">
    <property type="nucleotide sequence ID" value="NZ_JABAGJ010000009.1"/>
</dbReference>
<reference evidence="9 10" key="1">
    <citation type="submission" date="2020-04" db="EMBL/GenBank/DDBJ databases">
        <authorList>
            <person name="Hitch T.C.A."/>
            <person name="Wylensek D."/>
            <person name="Clavel T."/>
        </authorList>
    </citation>
    <scope>NUCLEOTIDE SEQUENCE [LARGE SCALE GENOMIC DNA]</scope>
    <source>
        <strain evidence="9 10">WCA-130-P53-4B</strain>
    </source>
</reference>
<evidence type="ECO:0000256" key="5">
    <source>
        <dbReference type="ARBA" id="ARBA00022741"/>
    </source>
</evidence>
<protein>
    <submittedName>
        <fullName evidence="9">ABC transporter ATP-binding protein</fullName>
    </submittedName>
</protein>
<dbReference type="PROSITE" id="PS50893">
    <property type="entry name" value="ABC_TRANSPORTER_2"/>
    <property type="match status" value="1"/>
</dbReference>
<evidence type="ECO:0000256" key="3">
    <source>
        <dbReference type="ARBA" id="ARBA00022448"/>
    </source>
</evidence>
<dbReference type="InterPro" id="IPR003593">
    <property type="entry name" value="AAA+_ATPase"/>
</dbReference>
<dbReference type="EMBL" id="JABAGJ010000009">
    <property type="protein sequence ID" value="NMF02952.1"/>
    <property type="molecule type" value="Genomic_DNA"/>
</dbReference>
<evidence type="ECO:0000256" key="1">
    <source>
        <dbReference type="ARBA" id="ARBA00004202"/>
    </source>
</evidence>
<organism evidence="9 10">
    <name type="scientific">Bifidobacterium boum</name>
    <dbReference type="NCBI Taxonomy" id="78343"/>
    <lineage>
        <taxon>Bacteria</taxon>
        <taxon>Bacillati</taxon>
        <taxon>Actinomycetota</taxon>
        <taxon>Actinomycetes</taxon>
        <taxon>Bifidobacteriales</taxon>
        <taxon>Bifidobacteriaceae</taxon>
        <taxon>Bifidobacterium</taxon>
    </lineage>
</organism>
<keyword evidence="5" id="KW-0547">Nucleotide-binding</keyword>
<evidence type="ECO:0000313" key="10">
    <source>
        <dbReference type="Proteomes" id="UP000583419"/>
    </source>
</evidence>
<name>A0A848D6B5_9BIFI</name>
<dbReference type="AlphaFoldDB" id="A0A848D6B5"/>
<evidence type="ECO:0000313" key="9">
    <source>
        <dbReference type="EMBL" id="NMF02952.1"/>
    </source>
</evidence>